<dbReference type="PANTHER" id="PTHR35011">
    <property type="entry name" value="2,3-DIKETO-L-GULONATE TRAP TRANSPORTER SMALL PERMEASE PROTEIN YIAM"/>
    <property type="match status" value="1"/>
</dbReference>
<evidence type="ECO:0000256" key="1">
    <source>
        <dbReference type="ARBA" id="ARBA00004429"/>
    </source>
</evidence>
<keyword evidence="6 9" id="KW-1133">Transmembrane helix</keyword>
<dbReference type="GO" id="GO:0022857">
    <property type="term" value="F:transmembrane transporter activity"/>
    <property type="evidence" value="ECO:0007669"/>
    <property type="project" value="UniProtKB-UniRule"/>
</dbReference>
<feature type="transmembrane region" description="Helical" evidence="9">
    <location>
        <begin position="95"/>
        <end position="112"/>
    </location>
</feature>
<comment type="subcellular location">
    <subcellularLocation>
        <location evidence="1 9">Cell inner membrane</location>
        <topology evidence="1 9">Multi-pass membrane protein</topology>
    </subcellularLocation>
</comment>
<comment type="function">
    <text evidence="9">Part of the tripartite ATP-independent periplasmic (TRAP) transport system.</text>
</comment>
<gene>
    <name evidence="11" type="ORF">C1704_05470</name>
</gene>
<dbReference type="PANTHER" id="PTHR35011:SF2">
    <property type="entry name" value="2,3-DIKETO-L-GULONATE TRAP TRANSPORTER SMALL PERMEASE PROTEIN YIAM"/>
    <property type="match status" value="1"/>
</dbReference>
<feature type="transmembrane region" description="Helical" evidence="9">
    <location>
        <begin position="24"/>
        <end position="46"/>
    </location>
</feature>
<evidence type="ECO:0000313" key="12">
    <source>
        <dbReference type="Proteomes" id="UP000238605"/>
    </source>
</evidence>
<evidence type="ECO:0000256" key="8">
    <source>
        <dbReference type="ARBA" id="ARBA00038436"/>
    </source>
</evidence>
<dbReference type="AlphaFoldDB" id="A0A2S5SW07"/>
<keyword evidence="7 9" id="KW-0472">Membrane</keyword>
<dbReference type="InterPro" id="IPR007387">
    <property type="entry name" value="TRAP_DctQ"/>
</dbReference>
<keyword evidence="12" id="KW-1185">Reference proteome</keyword>
<evidence type="ECO:0000313" key="11">
    <source>
        <dbReference type="EMBL" id="PPE66912.1"/>
    </source>
</evidence>
<dbReference type="GO" id="GO:0005886">
    <property type="term" value="C:plasma membrane"/>
    <property type="evidence" value="ECO:0007669"/>
    <property type="project" value="UniProtKB-SubCell"/>
</dbReference>
<keyword evidence="3" id="KW-1003">Cell membrane</keyword>
<comment type="caution">
    <text evidence="11">The sequence shown here is derived from an EMBL/GenBank/DDBJ whole genome shotgun (WGS) entry which is preliminary data.</text>
</comment>
<evidence type="ECO:0000256" key="2">
    <source>
        <dbReference type="ARBA" id="ARBA00022448"/>
    </source>
</evidence>
<dbReference type="InterPro" id="IPR055348">
    <property type="entry name" value="DctQ"/>
</dbReference>
<dbReference type="EMBL" id="PSNX01000004">
    <property type="protein sequence ID" value="PPE66912.1"/>
    <property type="molecule type" value="Genomic_DNA"/>
</dbReference>
<dbReference type="OrthoDB" id="9791324at2"/>
<dbReference type="Pfam" id="PF04290">
    <property type="entry name" value="DctQ"/>
    <property type="match status" value="1"/>
</dbReference>
<feature type="domain" description="Tripartite ATP-independent periplasmic transporters DctQ component" evidence="10">
    <location>
        <begin position="32"/>
        <end position="161"/>
    </location>
</feature>
<dbReference type="Proteomes" id="UP000238605">
    <property type="component" value="Unassembled WGS sequence"/>
</dbReference>
<evidence type="ECO:0000256" key="5">
    <source>
        <dbReference type="ARBA" id="ARBA00022692"/>
    </source>
</evidence>
<accession>A0A2S5SW07</accession>
<sequence>MNPAPAPASSHWAFTALRRLAEAAMALSLLGMVLAVFLNVVLRYFFNTGLAISEELSRLLFVWLVCIGAILALAEGKHLGFDMVTSRLRGLPATLCRWLTRALIGVALYYLVTGSWQQVLAGMNSRSPVMNYPLALAAAGTLVMGGCMAVLLVIECVRALRHGETTQEPA</sequence>
<evidence type="ECO:0000259" key="10">
    <source>
        <dbReference type="Pfam" id="PF04290"/>
    </source>
</evidence>
<feature type="transmembrane region" description="Helical" evidence="9">
    <location>
        <begin position="58"/>
        <end position="74"/>
    </location>
</feature>
<keyword evidence="4 9" id="KW-0997">Cell inner membrane</keyword>
<evidence type="ECO:0000256" key="9">
    <source>
        <dbReference type="RuleBase" id="RU369079"/>
    </source>
</evidence>
<evidence type="ECO:0000256" key="7">
    <source>
        <dbReference type="ARBA" id="ARBA00023136"/>
    </source>
</evidence>
<evidence type="ECO:0000256" key="3">
    <source>
        <dbReference type="ARBA" id="ARBA00022475"/>
    </source>
</evidence>
<evidence type="ECO:0000256" key="6">
    <source>
        <dbReference type="ARBA" id="ARBA00022989"/>
    </source>
</evidence>
<dbReference type="RefSeq" id="WP_104301739.1">
    <property type="nucleotide sequence ID" value="NZ_PSNX01000004.1"/>
</dbReference>
<evidence type="ECO:0000256" key="4">
    <source>
        <dbReference type="ARBA" id="ARBA00022519"/>
    </source>
</evidence>
<proteinExistence type="inferred from homology"/>
<name>A0A2S5SW07_9BURK</name>
<reference evidence="11 12" key="1">
    <citation type="submission" date="2018-02" db="EMBL/GenBank/DDBJ databases">
        <title>Reclassifiation of [Polyangium] brachysporum DSM 7029 as Guopingzhaonella breviflexa gen. nov., sp. nov., a member of the family Comamonadaceae.</title>
        <authorList>
            <person name="Tang B."/>
        </authorList>
    </citation>
    <scope>NUCLEOTIDE SEQUENCE [LARGE SCALE GENOMIC DNA]</scope>
    <source>
        <strain evidence="11 12">BCRC 80649</strain>
    </source>
</reference>
<protein>
    <recommendedName>
        <fullName evidence="9">TRAP transporter small permease protein</fullName>
    </recommendedName>
</protein>
<keyword evidence="5 9" id="KW-0812">Transmembrane</keyword>
<organism evidence="11 12">
    <name type="scientific">Caldimonas caldifontis</name>
    <dbReference type="NCBI Taxonomy" id="1452508"/>
    <lineage>
        <taxon>Bacteria</taxon>
        <taxon>Pseudomonadati</taxon>
        <taxon>Pseudomonadota</taxon>
        <taxon>Betaproteobacteria</taxon>
        <taxon>Burkholderiales</taxon>
        <taxon>Sphaerotilaceae</taxon>
        <taxon>Caldimonas</taxon>
    </lineage>
</organism>
<keyword evidence="2 9" id="KW-0813">Transport</keyword>
<feature type="transmembrane region" description="Helical" evidence="9">
    <location>
        <begin position="132"/>
        <end position="154"/>
    </location>
</feature>
<comment type="subunit">
    <text evidence="9">The complex comprises the extracytoplasmic solute receptor protein and the two transmembrane proteins.</text>
</comment>
<comment type="similarity">
    <text evidence="8 9">Belongs to the TRAP transporter small permease family.</text>
</comment>
<dbReference type="GO" id="GO:0015740">
    <property type="term" value="P:C4-dicarboxylate transport"/>
    <property type="evidence" value="ECO:0007669"/>
    <property type="project" value="TreeGrafter"/>
</dbReference>